<name>A0A397U3N1_9GLOM</name>
<dbReference type="EMBL" id="QKWP01002109">
    <property type="protein sequence ID" value="RIB04784.1"/>
    <property type="molecule type" value="Genomic_DNA"/>
</dbReference>
<dbReference type="AlphaFoldDB" id="A0A397U3N1"/>
<gene>
    <name evidence="1" type="ORF">C2G38_2221407</name>
</gene>
<sequence>MTNEDIANKSIGKPTNNAYELNYQGKIFFIMGKYKGDLNKLLEIELNNAISLRYRAEILHDEKYKESLADLEKLLKIKPNDTWVVET</sequence>
<dbReference type="Gene3D" id="1.25.40.10">
    <property type="entry name" value="Tetratricopeptide repeat domain"/>
    <property type="match status" value="1"/>
</dbReference>
<comment type="caution">
    <text evidence="1">The sequence shown here is derived from an EMBL/GenBank/DDBJ whole genome shotgun (WGS) entry which is preliminary data.</text>
</comment>
<dbReference type="InterPro" id="IPR011990">
    <property type="entry name" value="TPR-like_helical_dom_sf"/>
</dbReference>
<keyword evidence="2" id="KW-1185">Reference proteome</keyword>
<reference evidence="1 2" key="1">
    <citation type="submission" date="2018-06" db="EMBL/GenBank/DDBJ databases">
        <title>Comparative genomics reveals the genomic features of Rhizophagus irregularis, R. cerebriforme, R. diaphanum and Gigaspora rosea, and their symbiotic lifestyle signature.</title>
        <authorList>
            <person name="Morin E."/>
            <person name="San Clemente H."/>
            <person name="Chen E.C.H."/>
            <person name="De La Providencia I."/>
            <person name="Hainaut M."/>
            <person name="Kuo A."/>
            <person name="Kohler A."/>
            <person name="Murat C."/>
            <person name="Tang N."/>
            <person name="Roy S."/>
            <person name="Loubradou J."/>
            <person name="Henrissat B."/>
            <person name="Grigoriev I.V."/>
            <person name="Corradi N."/>
            <person name="Roux C."/>
            <person name="Martin F.M."/>
        </authorList>
    </citation>
    <scope>NUCLEOTIDE SEQUENCE [LARGE SCALE GENOMIC DNA]</scope>
    <source>
        <strain evidence="1 2">DAOM 194757</strain>
    </source>
</reference>
<evidence type="ECO:0000313" key="1">
    <source>
        <dbReference type="EMBL" id="RIB04784.1"/>
    </source>
</evidence>
<evidence type="ECO:0000313" key="2">
    <source>
        <dbReference type="Proteomes" id="UP000266673"/>
    </source>
</evidence>
<dbReference type="SUPFAM" id="SSF48452">
    <property type="entry name" value="TPR-like"/>
    <property type="match status" value="1"/>
</dbReference>
<proteinExistence type="predicted"/>
<accession>A0A397U3N1</accession>
<organism evidence="1 2">
    <name type="scientific">Gigaspora rosea</name>
    <dbReference type="NCBI Taxonomy" id="44941"/>
    <lineage>
        <taxon>Eukaryota</taxon>
        <taxon>Fungi</taxon>
        <taxon>Fungi incertae sedis</taxon>
        <taxon>Mucoromycota</taxon>
        <taxon>Glomeromycotina</taxon>
        <taxon>Glomeromycetes</taxon>
        <taxon>Diversisporales</taxon>
        <taxon>Gigasporaceae</taxon>
        <taxon>Gigaspora</taxon>
    </lineage>
</organism>
<evidence type="ECO:0008006" key="3">
    <source>
        <dbReference type="Google" id="ProtNLM"/>
    </source>
</evidence>
<protein>
    <recommendedName>
        <fullName evidence="3">Tetratricopeptide repeat protein</fullName>
    </recommendedName>
</protein>
<dbReference type="Proteomes" id="UP000266673">
    <property type="component" value="Unassembled WGS sequence"/>
</dbReference>